<organism evidence="1 2">
    <name type="scientific">Stephania yunnanensis</name>
    <dbReference type="NCBI Taxonomy" id="152371"/>
    <lineage>
        <taxon>Eukaryota</taxon>
        <taxon>Viridiplantae</taxon>
        <taxon>Streptophyta</taxon>
        <taxon>Embryophyta</taxon>
        <taxon>Tracheophyta</taxon>
        <taxon>Spermatophyta</taxon>
        <taxon>Magnoliopsida</taxon>
        <taxon>Ranunculales</taxon>
        <taxon>Menispermaceae</taxon>
        <taxon>Menispermoideae</taxon>
        <taxon>Cissampelideae</taxon>
        <taxon>Stephania</taxon>
    </lineage>
</organism>
<reference evidence="1 2" key="1">
    <citation type="submission" date="2024-01" db="EMBL/GenBank/DDBJ databases">
        <title>Genome assemblies of Stephania.</title>
        <authorList>
            <person name="Yang L."/>
        </authorList>
    </citation>
    <scope>NUCLEOTIDE SEQUENCE [LARGE SCALE GENOMIC DNA]</scope>
    <source>
        <strain evidence="1">YNDBR</strain>
        <tissue evidence="1">Leaf</tissue>
    </source>
</reference>
<comment type="caution">
    <text evidence="1">The sequence shown here is derived from an EMBL/GenBank/DDBJ whole genome shotgun (WGS) entry which is preliminary data.</text>
</comment>
<proteinExistence type="predicted"/>
<name>A0AAP0IGL2_9MAGN</name>
<protein>
    <submittedName>
        <fullName evidence="1">Uncharacterized protein</fullName>
    </submittedName>
</protein>
<dbReference type="EMBL" id="JBBNAF010000009">
    <property type="protein sequence ID" value="KAK9114092.1"/>
    <property type="molecule type" value="Genomic_DNA"/>
</dbReference>
<evidence type="ECO:0000313" key="2">
    <source>
        <dbReference type="Proteomes" id="UP001420932"/>
    </source>
</evidence>
<gene>
    <name evidence="1" type="ORF">Syun_020889</name>
</gene>
<accession>A0AAP0IGL2</accession>
<keyword evidence="2" id="KW-1185">Reference proteome</keyword>
<sequence length="72" mass="7975">MAIDRSSVAGMQLKVDSGVARLTSLMGGERDQWEGTCAQEHPSLSKQIEGELGRKHDGMTFANMREMVQHRS</sequence>
<evidence type="ECO:0000313" key="1">
    <source>
        <dbReference type="EMBL" id="KAK9114092.1"/>
    </source>
</evidence>
<dbReference type="AlphaFoldDB" id="A0AAP0IGL2"/>
<dbReference type="Proteomes" id="UP001420932">
    <property type="component" value="Unassembled WGS sequence"/>
</dbReference>